<keyword evidence="2" id="KW-1185">Reference proteome</keyword>
<protein>
    <submittedName>
        <fullName evidence="1">Uncharacterized protein</fullName>
    </submittedName>
</protein>
<organism evidence="1 2">
    <name type="scientific">Riccia fluitans</name>
    <dbReference type="NCBI Taxonomy" id="41844"/>
    <lineage>
        <taxon>Eukaryota</taxon>
        <taxon>Viridiplantae</taxon>
        <taxon>Streptophyta</taxon>
        <taxon>Embryophyta</taxon>
        <taxon>Marchantiophyta</taxon>
        <taxon>Marchantiopsida</taxon>
        <taxon>Marchantiidae</taxon>
        <taxon>Marchantiales</taxon>
        <taxon>Ricciaceae</taxon>
        <taxon>Riccia</taxon>
    </lineage>
</organism>
<dbReference type="EMBL" id="JBHFFA010000007">
    <property type="protein sequence ID" value="KAL2611153.1"/>
    <property type="molecule type" value="Genomic_DNA"/>
</dbReference>
<proteinExistence type="predicted"/>
<name>A0ABD1XQC4_9MARC</name>
<gene>
    <name evidence="1" type="ORF">R1flu_022845</name>
</gene>
<comment type="caution">
    <text evidence="1">The sequence shown here is derived from an EMBL/GenBank/DDBJ whole genome shotgun (WGS) entry which is preliminary data.</text>
</comment>
<sequence>MWNCLPLSVLGRSDDEVYSKAESQITWRSEGSLTTPRLRSMSKSKITDSSLVVEVAPGGGGGGGGGVVIIDPTLTIHSKTSSRETVAAAYASESDALLASSAALRWPSAQRRLISSWFSHVVDYVGKVLLAYLAGVAEKMEKLEYNY</sequence>
<evidence type="ECO:0000313" key="1">
    <source>
        <dbReference type="EMBL" id="KAL2611153.1"/>
    </source>
</evidence>
<dbReference type="Proteomes" id="UP001605036">
    <property type="component" value="Unassembled WGS sequence"/>
</dbReference>
<reference evidence="1 2" key="1">
    <citation type="submission" date="2024-09" db="EMBL/GenBank/DDBJ databases">
        <title>Chromosome-scale assembly of Riccia fluitans.</title>
        <authorList>
            <person name="Paukszto L."/>
            <person name="Sawicki J."/>
            <person name="Karawczyk K."/>
            <person name="Piernik-Szablinska J."/>
            <person name="Szczecinska M."/>
            <person name="Mazdziarz M."/>
        </authorList>
    </citation>
    <scope>NUCLEOTIDE SEQUENCE [LARGE SCALE GENOMIC DNA]</scope>
    <source>
        <strain evidence="1">Rf_01</strain>
        <tissue evidence="1">Aerial parts of the thallus</tissue>
    </source>
</reference>
<accession>A0ABD1XQC4</accession>
<dbReference type="AlphaFoldDB" id="A0ABD1XQC4"/>
<evidence type="ECO:0000313" key="2">
    <source>
        <dbReference type="Proteomes" id="UP001605036"/>
    </source>
</evidence>